<organism evidence="2 3">
    <name type="scientific">Acipenser ruthenus</name>
    <name type="common">Sterlet sturgeon</name>
    <dbReference type="NCBI Taxonomy" id="7906"/>
    <lineage>
        <taxon>Eukaryota</taxon>
        <taxon>Metazoa</taxon>
        <taxon>Chordata</taxon>
        <taxon>Craniata</taxon>
        <taxon>Vertebrata</taxon>
        <taxon>Euteleostomi</taxon>
        <taxon>Actinopterygii</taxon>
        <taxon>Chondrostei</taxon>
        <taxon>Acipenseriformes</taxon>
        <taxon>Acipenseridae</taxon>
        <taxon>Acipenser</taxon>
    </lineage>
</organism>
<feature type="region of interest" description="Disordered" evidence="1">
    <location>
        <begin position="252"/>
        <end position="300"/>
    </location>
</feature>
<feature type="compositionally biased region" description="Low complexity" evidence="1">
    <location>
        <begin position="137"/>
        <end position="151"/>
    </location>
</feature>
<reference evidence="2 3" key="1">
    <citation type="submission" date="2019-01" db="EMBL/GenBank/DDBJ databases">
        <title>Draft Genome and Complete Hox-Cluster Characterization of the Sterlet Sturgeon (Acipenser ruthenus).</title>
        <authorList>
            <person name="Wei Q."/>
        </authorList>
    </citation>
    <scope>NUCLEOTIDE SEQUENCE [LARGE SCALE GENOMIC DNA]</scope>
    <source>
        <strain evidence="2">WHYD16114868_AA</strain>
        <tissue evidence="2">Blood</tissue>
    </source>
</reference>
<protein>
    <submittedName>
        <fullName evidence="2">Uncharacterized protein</fullName>
    </submittedName>
</protein>
<dbReference type="Proteomes" id="UP000289886">
    <property type="component" value="Unassembled WGS sequence"/>
</dbReference>
<proteinExistence type="predicted"/>
<evidence type="ECO:0000313" key="3">
    <source>
        <dbReference type="Proteomes" id="UP000289886"/>
    </source>
</evidence>
<dbReference type="AlphaFoldDB" id="A0A444U4N7"/>
<feature type="compositionally biased region" description="Basic residues" evidence="1">
    <location>
        <begin position="1"/>
        <end position="10"/>
    </location>
</feature>
<feature type="compositionally biased region" description="Polar residues" evidence="1">
    <location>
        <begin position="290"/>
        <end position="300"/>
    </location>
</feature>
<feature type="compositionally biased region" description="Basic and acidic residues" evidence="1">
    <location>
        <begin position="252"/>
        <end position="271"/>
    </location>
</feature>
<feature type="compositionally biased region" description="Basic and acidic residues" evidence="1">
    <location>
        <begin position="69"/>
        <end position="98"/>
    </location>
</feature>
<keyword evidence="3" id="KW-1185">Reference proteome</keyword>
<gene>
    <name evidence="2" type="ORF">EOD39_2050</name>
</gene>
<evidence type="ECO:0000313" key="2">
    <source>
        <dbReference type="EMBL" id="RXM30100.1"/>
    </source>
</evidence>
<name>A0A444U4N7_ACIRT</name>
<comment type="caution">
    <text evidence="2">The sequence shown here is derived from an EMBL/GenBank/DDBJ whole genome shotgun (WGS) entry which is preliminary data.</text>
</comment>
<feature type="compositionally biased region" description="Basic and acidic residues" evidence="1">
    <location>
        <begin position="18"/>
        <end position="30"/>
    </location>
</feature>
<feature type="compositionally biased region" description="Basic and acidic residues" evidence="1">
    <location>
        <begin position="152"/>
        <end position="172"/>
    </location>
</feature>
<dbReference type="EMBL" id="SCEB01215331">
    <property type="protein sequence ID" value="RXM30100.1"/>
    <property type="molecule type" value="Genomic_DNA"/>
</dbReference>
<feature type="compositionally biased region" description="Basic and acidic residues" evidence="1">
    <location>
        <begin position="110"/>
        <end position="131"/>
    </location>
</feature>
<feature type="compositionally biased region" description="Polar residues" evidence="1">
    <location>
        <begin position="186"/>
        <end position="204"/>
    </location>
</feature>
<accession>A0A444U4N7</accession>
<sequence>MGGKLSRKKKEYNVSDPKNSEESQEEKQNDEAPESQNEGKASDPGSASAEPAMEQTVQADGTPPSKGILTEKVEEKSDKPVSQEAKATPEQKAVEESKPPSSDPKPSEPTAEKEPIVNKNSKENTSGEKPNESPSQEAETTPETPAAPVTTETKKLVKESEKPVVEQTEVKEIPPISLTPAKVMPESNSTISSEQTKEVTTAIPSSKVERCVTEPANQTSTEPKARCYSQAAAKPEECSPALKMGQVPVPVKEVEPEPAPEKAVEPAHVKAEVPTPALVKGEAGTRACSRESSGASACES</sequence>
<evidence type="ECO:0000256" key="1">
    <source>
        <dbReference type="SAM" id="MobiDB-lite"/>
    </source>
</evidence>
<feature type="region of interest" description="Disordered" evidence="1">
    <location>
        <begin position="1"/>
        <end position="204"/>
    </location>
</feature>